<evidence type="ECO:0000313" key="3">
    <source>
        <dbReference type="Proteomes" id="UP000364291"/>
    </source>
</evidence>
<reference evidence="2 3" key="1">
    <citation type="submission" date="2019-08" db="EMBL/GenBank/DDBJ databases">
        <authorList>
            <person name="Peeters C."/>
        </authorList>
    </citation>
    <scope>NUCLEOTIDE SEQUENCE [LARGE SCALE GENOMIC DNA]</scope>
    <source>
        <strain evidence="2 3">LMG 18089</strain>
    </source>
</reference>
<feature type="region of interest" description="Disordered" evidence="1">
    <location>
        <begin position="1"/>
        <end position="26"/>
    </location>
</feature>
<protein>
    <recommendedName>
        <fullName evidence="4">Tetratricopeptide repeat protein</fullName>
    </recommendedName>
</protein>
<dbReference type="RefSeq" id="WP_048629728.1">
    <property type="nucleotide sequence ID" value="NZ_CABPSX010000004.1"/>
</dbReference>
<evidence type="ECO:0000256" key="1">
    <source>
        <dbReference type="SAM" id="MobiDB-lite"/>
    </source>
</evidence>
<dbReference type="Proteomes" id="UP000364291">
    <property type="component" value="Unassembled WGS sequence"/>
</dbReference>
<dbReference type="SUPFAM" id="SSF48452">
    <property type="entry name" value="TPR-like"/>
    <property type="match status" value="1"/>
</dbReference>
<dbReference type="InterPro" id="IPR011990">
    <property type="entry name" value="TPR-like_helical_dom_sf"/>
</dbReference>
<gene>
    <name evidence="2" type="ORF">PAP18089_02599</name>
</gene>
<dbReference type="GeneID" id="47015286"/>
<evidence type="ECO:0008006" key="4">
    <source>
        <dbReference type="Google" id="ProtNLM"/>
    </source>
</evidence>
<proteinExistence type="predicted"/>
<dbReference type="Gene3D" id="1.25.40.10">
    <property type="entry name" value="Tetratricopeptide repeat domain"/>
    <property type="match status" value="1"/>
</dbReference>
<dbReference type="EMBL" id="CABPSX010000004">
    <property type="protein sequence ID" value="VVG71615.1"/>
    <property type="molecule type" value="Genomic_DNA"/>
</dbReference>
<organism evidence="2 3">
    <name type="scientific">Pandoraea apista</name>
    <dbReference type="NCBI Taxonomy" id="93218"/>
    <lineage>
        <taxon>Bacteria</taxon>
        <taxon>Pseudomonadati</taxon>
        <taxon>Pseudomonadota</taxon>
        <taxon>Betaproteobacteria</taxon>
        <taxon>Burkholderiales</taxon>
        <taxon>Burkholderiaceae</taxon>
        <taxon>Pandoraea</taxon>
    </lineage>
</organism>
<name>A0A0G4JM00_9BURK</name>
<evidence type="ECO:0000313" key="2">
    <source>
        <dbReference type="EMBL" id="VVG71615.1"/>
    </source>
</evidence>
<dbReference type="AlphaFoldDB" id="A0A0G4JM00"/>
<sequence>MHSTRNTPPISHREATGHTRSAPGNAAPQLYQQARDAYEAAEYEAAIDLLYPLLNERPLDISVNKLLGYAHFARREYALAVGPLSAAMIFAPDEPEPYLICAQGLAHLGERALARELATHAVDISREDPAYADIGIRAEHFLVTA</sequence>
<dbReference type="OrthoDB" id="8943232at2"/>
<accession>A0A0G4JM00</accession>